<keyword evidence="2" id="KW-0472">Membrane</keyword>
<sequence length="393" mass="43648">MYFHIHGAIFANLLSFVWTLMTPSQDSYSTDNAVTLSIGNLSKSAVSSVKDTPAIIIQPSNIKNCSVGFIRNDCEQPCRYPSFGVECQMECSCSKDYCHYVGGCNKSITDACPKGRIGANCSISCRYPGFGNRCQDTCNCNQSECDHVKGCIEGSETIYTILQKEITTQPFIDRQTSKKCSSGFFGANCTQTCRFPSFGDSCQMECHCNEKLCHFVFGCNVSLPDGVSECTPGYMGEGCKQKCRYPSYGIGCQSQCSCVESSCDHILGCNISEWKQCHVGYKEGNCEQPCEFPSFGEDCQKKCNCTHEKCDHISGCMFENKPNCLRKNEAIVAKNYNILFTSVIILSSIALIMALFYVCILCKTQNKAIHNMNQQISISAHQRHINLYEIINI</sequence>
<evidence type="ECO:0000256" key="1">
    <source>
        <dbReference type="ARBA" id="ARBA00022536"/>
    </source>
</evidence>
<keyword evidence="2" id="KW-1133">Transmembrane helix</keyword>
<accession>A0A8B8AMA3</accession>
<evidence type="ECO:0000256" key="2">
    <source>
        <dbReference type="SAM" id="Phobius"/>
    </source>
</evidence>
<evidence type="ECO:0000256" key="3">
    <source>
        <dbReference type="SAM" id="SignalP"/>
    </source>
</evidence>
<keyword evidence="1" id="KW-0245">EGF-like domain</keyword>
<dbReference type="RefSeq" id="XP_022292330.1">
    <property type="nucleotide sequence ID" value="XM_022436622.1"/>
</dbReference>
<dbReference type="GO" id="GO:0005044">
    <property type="term" value="F:scavenger receptor activity"/>
    <property type="evidence" value="ECO:0007669"/>
    <property type="project" value="InterPro"/>
</dbReference>
<reference evidence="5" key="1">
    <citation type="submission" date="2025-08" db="UniProtKB">
        <authorList>
            <consortium name="RefSeq"/>
        </authorList>
    </citation>
    <scope>IDENTIFICATION</scope>
    <source>
        <tissue evidence="5">Whole sample</tissue>
    </source>
</reference>
<proteinExistence type="predicted"/>
<feature type="signal peptide" evidence="3">
    <location>
        <begin position="1"/>
        <end position="19"/>
    </location>
</feature>
<keyword evidence="4" id="KW-1185">Reference proteome</keyword>
<dbReference type="Proteomes" id="UP000694844">
    <property type="component" value="Chromosome 7"/>
</dbReference>
<name>A0A8B8AMA3_CRAVI</name>
<feature type="chain" id="PRO_5034934547" evidence="3">
    <location>
        <begin position="20"/>
        <end position="393"/>
    </location>
</feature>
<dbReference type="OrthoDB" id="6096785at2759"/>
<dbReference type="PANTHER" id="PTHR24043">
    <property type="entry name" value="SCAVENGER RECEPTOR CLASS F"/>
    <property type="match status" value="1"/>
</dbReference>
<dbReference type="KEGG" id="cvn:111103384"/>
<gene>
    <name evidence="5" type="primary">LOC111103384</name>
</gene>
<keyword evidence="2" id="KW-0812">Transmembrane</keyword>
<dbReference type="AlphaFoldDB" id="A0A8B8AMA3"/>
<dbReference type="GeneID" id="111103384"/>
<organism evidence="4 5">
    <name type="scientific">Crassostrea virginica</name>
    <name type="common">Eastern oyster</name>
    <dbReference type="NCBI Taxonomy" id="6565"/>
    <lineage>
        <taxon>Eukaryota</taxon>
        <taxon>Metazoa</taxon>
        <taxon>Spiralia</taxon>
        <taxon>Lophotrochozoa</taxon>
        <taxon>Mollusca</taxon>
        <taxon>Bivalvia</taxon>
        <taxon>Autobranchia</taxon>
        <taxon>Pteriomorphia</taxon>
        <taxon>Ostreida</taxon>
        <taxon>Ostreoidea</taxon>
        <taxon>Ostreidae</taxon>
        <taxon>Crassostrea</taxon>
    </lineage>
</organism>
<dbReference type="InterPro" id="IPR042635">
    <property type="entry name" value="MEGF10/SREC1/2-like"/>
</dbReference>
<evidence type="ECO:0000313" key="4">
    <source>
        <dbReference type="Proteomes" id="UP000694844"/>
    </source>
</evidence>
<evidence type="ECO:0000313" key="5">
    <source>
        <dbReference type="RefSeq" id="XP_022292330.1"/>
    </source>
</evidence>
<keyword evidence="3" id="KW-0732">Signal</keyword>
<dbReference type="PANTHER" id="PTHR24043:SF8">
    <property type="entry name" value="EGF-LIKE DOMAIN-CONTAINING PROTEIN"/>
    <property type="match status" value="1"/>
</dbReference>
<dbReference type="Gene3D" id="2.170.300.10">
    <property type="entry name" value="Tie2 ligand-binding domain superfamily"/>
    <property type="match status" value="3"/>
</dbReference>
<feature type="transmembrane region" description="Helical" evidence="2">
    <location>
        <begin position="338"/>
        <end position="362"/>
    </location>
</feature>
<protein>
    <submittedName>
        <fullName evidence="5">Multiple epidermal growth factor-like domains protein 6</fullName>
    </submittedName>
</protein>